<reference evidence="3 4" key="1">
    <citation type="submission" date="2019-02" db="EMBL/GenBank/DDBJ databases">
        <title>Genomic Encyclopedia of Type Strains, Phase IV (KMG-IV): sequencing the most valuable type-strain genomes for metagenomic binning, comparative biology and taxonomic classification.</title>
        <authorList>
            <person name="Goeker M."/>
        </authorList>
    </citation>
    <scope>NUCLEOTIDE SEQUENCE [LARGE SCALE GENOMIC DNA]</scope>
    <source>
        <strain evidence="3 4">DSM 28825</strain>
    </source>
</reference>
<dbReference type="Pfam" id="PF13193">
    <property type="entry name" value="AMP-binding_C"/>
    <property type="match status" value="1"/>
</dbReference>
<dbReference type="EMBL" id="SHKN01000004">
    <property type="protein sequence ID" value="RZT91746.1"/>
    <property type="molecule type" value="Genomic_DNA"/>
</dbReference>
<dbReference type="InterPro" id="IPR045851">
    <property type="entry name" value="AMP-bd_C_sf"/>
</dbReference>
<feature type="transmembrane region" description="Helical" evidence="1">
    <location>
        <begin position="828"/>
        <end position="854"/>
    </location>
</feature>
<dbReference type="NCBIfam" id="TIGR02353">
    <property type="entry name" value="NRPS_term_dom"/>
    <property type="match status" value="1"/>
</dbReference>
<dbReference type="PROSITE" id="PS50075">
    <property type="entry name" value="CARRIER"/>
    <property type="match status" value="1"/>
</dbReference>
<dbReference type="InterPro" id="IPR011004">
    <property type="entry name" value="Trimer_LpxA-like_sf"/>
</dbReference>
<comment type="caution">
    <text evidence="3">The sequence shown here is derived from an EMBL/GenBank/DDBJ whole genome shotgun (WGS) entry which is preliminary data.</text>
</comment>
<accession>A0A4Q7V5D3</accession>
<sequence length="1287" mass="143377">MLLHQIFEDQASLTPNALAVKSGSCEFTYKDIEERANKLAHYLIAKGVKPKDLVAIYFKRSELPIVAMLGILKVGAAYVPIDRSFPVDRIRHIIKDAEIKIILTESGLFSELDIDTCLLDINSPELNDLSPERVGENQVQIKNDDLAYIIYTSGSTGRPKGVMAQHYNVVHFVNSFKQVCKLNSNDRLYNGFAYSFDGSVEEIWMAFSCGASLIVANDEVTKLASEAIKLINNEKVTFLSTVPTFLSMMDEELHSVKLIILSGEVCPPELVNKWSKNGARMLNVYGPTETTVNTTYWECKAGAKVTIGKPIPNYDIYILDENKKPVLNGDKGELYIGGKGLAKGYLNQEELTRNTFVDGIVKNERLYKTGDLVSLNENKEILFHGRIDSQVKVRGYRIELSEIESVLREFPNVSSSVVNVTEKNVIKELVAYIVLKDSSKPVIFDEILSMLEQHLPAYMIPTYLEVVDGLPLLTSGKVDKKRLPIPMTPLIKMNREIIPPSNGTEKILVEVWKEVFGMDEISIKDNFFNDLGGHSLLAAKVASVLRFKHNIEIAIRDLYIFPTIEKLSDTAHSKMNVCETADEEESLGLPPKSKIATLIKALQALSMYLIYGLGVLPIAALILYYLKYTENELSINRLIFGSAGIMMLMYPVILLLGVALKWLIIGRIKPGIYPVNGFYYYRWWLTDRIQAMTGSQLLAGSPLMSFYYCLMGAKIGRHCTIDTHLCSSWDNLSIGNNSSIGNETQLLGTSIENGYLKIGKIEIGDNCFVGIHSYIGLNTKMGNNSRIGDISALQDNEHISADESRQGSPSVKTKVNVPKGKSYKSKPFFWGIMHLFAIFTLFAFLMMAGIPSIVLIKFGLDSSSLLINMASILVSGPLAVLSFCITAVIVKKIVFNKITPGTYKTESLFFLRKWFVDSIIRLSVMLVKPVYTTIFFPHWLRMLGAKVGKNAEISTVSQFSPELMIIGDESFFADGSIIGGRHFYNGYMEVSITVIGNRSFVGNSAILPVGTSIGDNCLIGVLSVPPVKSGKIEDGTDWLGSPSFNLPRRQIVKGFDDKVIFKPTLKLYIQRYLIDFLRILIPSTIEVLGVLSTFYTAYYFYETQGIFSMIGLLPLLAILVAIVSSLIVVFVKWLLMGRIKATVKPLWSTFVWYNEAVNGAYESITAQMLAPFIGTPFFAPFLRLLGCKIGRNVHMGTSLFSEFDLVEIEDNVSLNAGVVIQNHLFEDRIMKASSLRIKENCNIGNMSIVLYDSIIDRNTSIAPLSLVMKGENLPSNSKWKGIPCQAV</sequence>
<organism evidence="3 4">
    <name type="scientific">Ancylomarina subtilis</name>
    <dbReference type="NCBI Taxonomy" id="1639035"/>
    <lineage>
        <taxon>Bacteria</taxon>
        <taxon>Pseudomonadati</taxon>
        <taxon>Bacteroidota</taxon>
        <taxon>Bacteroidia</taxon>
        <taxon>Marinilabiliales</taxon>
        <taxon>Marinifilaceae</taxon>
        <taxon>Ancylomarina</taxon>
    </lineage>
</organism>
<dbReference type="InterPro" id="IPR020845">
    <property type="entry name" value="AMP-binding_CS"/>
</dbReference>
<dbReference type="GO" id="GO:0005737">
    <property type="term" value="C:cytoplasm"/>
    <property type="evidence" value="ECO:0007669"/>
    <property type="project" value="TreeGrafter"/>
</dbReference>
<dbReference type="InterPro" id="IPR000873">
    <property type="entry name" value="AMP-dep_synth/lig_dom"/>
</dbReference>
<keyword evidence="1" id="KW-0812">Transmembrane</keyword>
<dbReference type="Gene3D" id="3.30.300.30">
    <property type="match status" value="1"/>
</dbReference>
<dbReference type="Proteomes" id="UP000293562">
    <property type="component" value="Unassembled WGS sequence"/>
</dbReference>
<dbReference type="SUPFAM" id="SSF47336">
    <property type="entry name" value="ACP-like"/>
    <property type="match status" value="1"/>
</dbReference>
<dbReference type="PROSITE" id="PS00455">
    <property type="entry name" value="AMP_BINDING"/>
    <property type="match status" value="1"/>
</dbReference>
<dbReference type="CDD" id="cd05930">
    <property type="entry name" value="A_NRPS"/>
    <property type="match status" value="1"/>
</dbReference>
<feature type="transmembrane region" description="Helical" evidence="1">
    <location>
        <begin position="638"/>
        <end position="664"/>
    </location>
</feature>
<dbReference type="InterPro" id="IPR012728">
    <property type="entry name" value="Pls/PosA_C"/>
</dbReference>
<name>A0A4Q7V5D3_9BACT</name>
<dbReference type="InterPro" id="IPR009081">
    <property type="entry name" value="PP-bd_ACP"/>
</dbReference>
<feature type="transmembrane region" description="Helical" evidence="1">
    <location>
        <begin position="866"/>
        <end position="890"/>
    </location>
</feature>
<feature type="transmembrane region" description="Helical" evidence="1">
    <location>
        <begin position="689"/>
        <end position="710"/>
    </location>
</feature>
<dbReference type="PANTHER" id="PTHR45527:SF1">
    <property type="entry name" value="FATTY ACID SYNTHASE"/>
    <property type="match status" value="1"/>
</dbReference>
<evidence type="ECO:0000313" key="3">
    <source>
        <dbReference type="EMBL" id="RZT91746.1"/>
    </source>
</evidence>
<dbReference type="Gene3D" id="3.40.50.12780">
    <property type="entry name" value="N-terminal domain of ligase-like"/>
    <property type="match status" value="1"/>
</dbReference>
<evidence type="ECO:0000313" key="4">
    <source>
        <dbReference type="Proteomes" id="UP000293562"/>
    </source>
</evidence>
<feature type="domain" description="Carrier" evidence="2">
    <location>
        <begin position="499"/>
        <end position="575"/>
    </location>
</feature>
<dbReference type="InterPro" id="IPR010071">
    <property type="entry name" value="AA_adenyl_dom"/>
</dbReference>
<dbReference type="InterPro" id="IPR020459">
    <property type="entry name" value="AMP-binding"/>
</dbReference>
<dbReference type="FunFam" id="3.40.50.12780:FF:000012">
    <property type="entry name" value="Non-ribosomal peptide synthetase"/>
    <property type="match status" value="1"/>
</dbReference>
<dbReference type="GO" id="GO:0043041">
    <property type="term" value="P:amino acid activation for nonribosomal peptide biosynthetic process"/>
    <property type="evidence" value="ECO:0007669"/>
    <property type="project" value="TreeGrafter"/>
</dbReference>
<dbReference type="SUPFAM" id="SSF51161">
    <property type="entry name" value="Trimeric LpxA-like enzymes"/>
    <property type="match status" value="3"/>
</dbReference>
<evidence type="ECO:0000259" key="2">
    <source>
        <dbReference type="PROSITE" id="PS50075"/>
    </source>
</evidence>
<protein>
    <submittedName>
        <fullName evidence="3">Non-ribosomal peptide synthetase-like protein</fullName>
    </submittedName>
</protein>
<dbReference type="InterPro" id="IPR025110">
    <property type="entry name" value="AMP-bd_C"/>
</dbReference>
<dbReference type="Gene3D" id="1.10.1200.10">
    <property type="entry name" value="ACP-like"/>
    <property type="match status" value="1"/>
</dbReference>
<dbReference type="RefSeq" id="WP_130308325.1">
    <property type="nucleotide sequence ID" value="NZ_SHKN01000004.1"/>
</dbReference>
<dbReference type="GO" id="GO:0044550">
    <property type="term" value="P:secondary metabolite biosynthetic process"/>
    <property type="evidence" value="ECO:0007669"/>
    <property type="project" value="TreeGrafter"/>
</dbReference>
<dbReference type="PANTHER" id="PTHR45527">
    <property type="entry name" value="NONRIBOSOMAL PEPTIDE SYNTHETASE"/>
    <property type="match status" value="1"/>
</dbReference>
<dbReference type="GO" id="GO:0031177">
    <property type="term" value="F:phosphopantetheine binding"/>
    <property type="evidence" value="ECO:0007669"/>
    <property type="project" value="TreeGrafter"/>
</dbReference>
<dbReference type="Pfam" id="PF00550">
    <property type="entry name" value="PP-binding"/>
    <property type="match status" value="1"/>
</dbReference>
<dbReference type="FunFam" id="3.40.50.980:FF:000001">
    <property type="entry name" value="Non-ribosomal peptide synthetase"/>
    <property type="match status" value="1"/>
</dbReference>
<dbReference type="OrthoDB" id="4317020at2"/>
<feature type="transmembrane region" description="Helical" evidence="1">
    <location>
        <begin position="1076"/>
        <end position="1100"/>
    </location>
</feature>
<evidence type="ECO:0000256" key="1">
    <source>
        <dbReference type="SAM" id="Phobius"/>
    </source>
</evidence>
<dbReference type="SUPFAM" id="SSF56801">
    <property type="entry name" value="Acetyl-CoA synthetase-like"/>
    <property type="match status" value="1"/>
</dbReference>
<dbReference type="InterPro" id="IPR036736">
    <property type="entry name" value="ACP-like_sf"/>
</dbReference>
<feature type="transmembrane region" description="Helical" evidence="1">
    <location>
        <begin position="605"/>
        <end position="626"/>
    </location>
</feature>
<proteinExistence type="predicted"/>
<dbReference type="InterPro" id="IPR042099">
    <property type="entry name" value="ANL_N_sf"/>
</dbReference>
<gene>
    <name evidence="3" type="ORF">EV201_2959</name>
</gene>
<keyword evidence="1" id="KW-0472">Membrane</keyword>
<dbReference type="NCBIfam" id="TIGR01733">
    <property type="entry name" value="AA-adenyl-dom"/>
    <property type="match status" value="1"/>
</dbReference>
<keyword evidence="4" id="KW-1185">Reference proteome</keyword>
<feature type="transmembrane region" description="Helical" evidence="1">
    <location>
        <begin position="1106"/>
        <end position="1135"/>
    </location>
</feature>
<dbReference type="CDD" id="cd00208">
    <property type="entry name" value="LbetaH"/>
    <property type="match status" value="1"/>
</dbReference>
<keyword evidence="1" id="KW-1133">Transmembrane helix</keyword>
<dbReference type="Gene3D" id="2.160.10.10">
    <property type="entry name" value="Hexapeptide repeat proteins"/>
    <property type="match status" value="3"/>
</dbReference>
<dbReference type="PRINTS" id="PR00154">
    <property type="entry name" value="AMPBINDING"/>
</dbReference>
<dbReference type="Pfam" id="PF00501">
    <property type="entry name" value="AMP-binding"/>
    <property type="match status" value="1"/>
</dbReference>